<dbReference type="AlphaFoldDB" id="A0AAE9AX82"/>
<gene>
    <name evidence="2" type="ORF">Sipo8835_37060</name>
</gene>
<proteinExistence type="predicted"/>
<evidence type="ECO:0008006" key="4">
    <source>
        <dbReference type="Google" id="ProtNLM"/>
    </source>
</evidence>
<name>A0AAE9AX82_9ACTN</name>
<organism evidence="2 3">
    <name type="scientific">Streptomyces ipomoeae</name>
    <dbReference type="NCBI Taxonomy" id="103232"/>
    <lineage>
        <taxon>Bacteria</taxon>
        <taxon>Bacillati</taxon>
        <taxon>Actinomycetota</taxon>
        <taxon>Actinomycetes</taxon>
        <taxon>Kitasatosporales</taxon>
        <taxon>Streptomycetaceae</taxon>
        <taxon>Streptomyces</taxon>
    </lineage>
</organism>
<comment type="caution">
    <text evidence="2">The sequence shown here is derived from an EMBL/GenBank/DDBJ whole genome shotgun (WGS) entry which is preliminary data.</text>
</comment>
<evidence type="ECO:0000313" key="2">
    <source>
        <dbReference type="EMBL" id="TQE21996.1"/>
    </source>
</evidence>
<keyword evidence="1" id="KW-0732">Signal</keyword>
<reference evidence="2 3" key="1">
    <citation type="submission" date="2019-03" db="EMBL/GenBank/DDBJ databases">
        <title>Comparative genomic analyses of the sweetpotato soil rot pathogen, Streptomyces ipomoeae.</title>
        <authorList>
            <person name="Ruschel Soares N."/>
            <person name="Badger J.H."/>
            <person name="Huguet-Tapia J.C."/>
            <person name="Clark C.A."/>
            <person name="Pettis G.S."/>
        </authorList>
    </citation>
    <scope>NUCLEOTIDE SEQUENCE [LARGE SCALE GENOMIC DNA]</scope>
    <source>
        <strain evidence="2 3">88-35</strain>
    </source>
</reference>
<protein>
    <recommendedName>
        <fullName evidence="4">Fibronectin type III domain-containing protein</fullName>
    </recommendedName>
</protein>
<feature type="chain" id="PRO_5041949195" description="Fibronectin type III domain-containing protein" evidence="1">
    <location>
        <begin position="27"/>
        <end position="394"/>
    </location>
</feature>
<dbReference type="EMBL" id="SPAZ01000287">
    <property type="protein sequence ID" value="TQE21996.1"/>
    <property type="molecule type" value="Genomic_DNA"/>
</dbReference>
<accession>A0AAE9AX82</accession>
<evidence type="ECO:0000313" key="3">
    <source>
        <dbReference type="Proteomes" id="UP000318720"/>
    </source>
</evidence>
<evidence type="ECO:0000256" key="1">
    <source>
        <dbReference type="SAM" id="SignalP"/>
    </source>
</evidence>
<dbReference type="RefSeq" id="WP_141585357.1">
    <property type="nucleotide sequence ID" value="NZ_SPAY01000123.1"/>
</dbReference>
<feature type="signal peptide" evidence="1">
    <location>
        <begin position="1"/>
        <end position="26"/>
    </location>
</feature>
<dbReference type="Proteomes" id="UP000318720">
    <property type="component" value="Unassembled WGS sequence"/>
</dbReference>
<sequence>MQLSRFAKVTALSVAPLTLVAGGFQATALTASSPASDQSAAAFSVSALSAKSEGGLKDVTGFSANSAQGETLKAQGFGVMRAASGETAVVDTSSAREGITSAAGKGFVELSWKGYTKDARYVVTRDSKDIAQLGPGVQSFRDTDVKAGAEYDYQVVPVIPAGGHPKAKLWGMKVAVPASGSLTGLRGEAVERATTAATAKTSTLSWITFIPQKKIDAPLAGCDYGKNFQFGGDGRTKFDWKSSKYRTALHATITWSNKKVVGNKSVHASTVYVKKTGKKVATKTTTTKHMSVKKLGSGSNYVDVRMVLHAGNPFCKGLGPVKGAIDGALTMNLTKSGNWTIRSGKHRQMPNHHIYIYDGGKVSTVYTRKYANAKCLVGSVTCPEADLTGRYGKF</sequence>